<sequence length="75" mass="8713">MKKEMFQVGGKVLGVFKSEVGAPNNCWLNPINKKLHASNGLPLYDMMYERRCRTPIVEKKYVNEDEQYDISTEDD</sequence>
<dbReference type="Proteomes" id="UP001172457">
    <property type="component" value="Chromosome 6"/>
</dbReference>
<dbReference type="AlphaFoldDB" id="A0AA38T390"/>
<keyword evidence="2" id="KW-1185">Reference proteome</keyword>
<protein>
    <submittedName>
        <fullName evidence="1">Uncharacterized protein</fullName>
    </submittedName>
</protein>
<comment type="caution">
    <text evidence="1">The sequence shown here is derived from an EMBL/GenBank/DDBJ whole genome shotgun (WGS) entry which is preliminary data.</text>
</comment>
<accession>A0AA38T390</accession>
<evidence type="ECO:0000313" key="1">
    <source>
        <dbReference type="EMBL" id="KAJ9543413.1"/>
    </source>
</evidence>
<evidence type="ECO:0000313" key="2">
    <source>
        <dbReference type="Proteomes" id="UP001172457"/>
    </source>
</evidence>
<dbReference type="EMBL" id="JARYMX010000006">
    <property type="protein sequence ID" value="KAJ9543413.1"/>
    <property type="molecule type" value="Genomic_DNA"/>
</dbReference>
<gene>
    <name evidence="1" type="ORF">OSB04_023120</name>
</gene>
<name>A0AA38T390_9ASTR</name>
<proteinExistence type="predicted"/>
<organism evidence="1 2">
    <name type="scientific">Centaurea solstitialis</name>
    <name type="common">yellow star-thistle</name>
    <dbReference type="NCBI Taxonomy" id="347529"/>
    <lineage>
        <taxon>Eukaryota</taxon>
        <taxon>Viridiplantae</taxon>
        <taxon>Streptophyta</taxon>
        <taxon>Embryophyta</taxon>
        <taxon>Tracheophyta</taxon>
        <taxon>Spermatophyta</taxon>
        <taxon>Magnoliopsida</taxon>
        <taxon>eudicotyledons</taxon>
        <taxon>Gunneridae</taxon>
        <taxon>Pentapetalae</taxon>
        <taxon>asterids</taxon>
        <taxon>campanulids</taxon>
        <taxon>Asterales</taxon>
        <taxon>Asteraceae</taxon>
        <taxon>Carduoideae</taxon>
        <taxon>Cardueae</taxon>
        <taxon>Centaureinae</taxon>
        <taxon>Centaurea</taxon>
    </lineage>
</organism>
<reference evidence="1" key="1">
    <citation type="submission" date="2023-03" db="EMBL/GenBank/DDBJ databases">
        <title>Chromosome-scale reference genome and RAD-based genetic map of yellow starthistle (Centaurea solstitialis) reveal putative structural variation and QTLs associated with invader traits.</title>
        <authorList>
            <person name="Reatini B."/>
            <person name="Cang F.A."/>
            <person name="Jiang Q."/>
            <person name="Mckibben M.T.W."/>
            <person name="Barker M.S."/>
            <person name="Rieseberg L.H."/>
            <person name="Dlugosch K.M."/>
        </authorList>
    </citation>
    <scope>NUCLEOTIDE SEQUENCE</scope>
    <source>
        <strain evidence="1">CAN-66</strain>
        <tissue evidence="1">Leaf</tissue>
    </source>
</reference>